<dbReference type="SUPFAM" id="SSF50182">
    <property type="entry name" value="Sm-like ribonucleoproteins"/>
    <property type="match status" value="1"/>
</dbReference>
<dbReference type="EMBL" id="CR382121">
    <property type="protein sequence ID" value="CAH03076.1"/>
    <property type="molecule type" value="Genomic_DNA"/>
</dbReference>
<evidence type="ECO:0000313" key="2">
    <source>
        <dbReference type="EMBL" id="CAH03076.1"/>
    </source>
</evidence>
<dbReference type="FunCoup" id="Q6CX51">
    <property type="interactions" value="407"/>
</dbReference>
<dbReference type="InterPro" id="IPR010920">
    <property type="entry name" value="LSM_dom_sf"/>
</dbReference>
<dbReference type="Gene3D" id="2.30.30.100">
    <property type="match status" value="1"/>
</dbReference>
<proteinExistence type="predicted"/>
<dbReference type="InterPro" id="IPR034110">
    <property type="entry name" value="LSMD1_Sm"/>
</dbReference>
<dbReference type="KEGG" id="kla:KLLA0_A11220g"/>
<sequence>MTDLSNVHLHDLLSETLYINLDQKRSLTGKLIAIDCKANLLLDEVVENNDGHVRKMGLVSVPFVSVRSVKVRRELVDTINALKLNISSQYV</sequence>
<organism evidence="2 3">
    <name type="scientific">Kluyveromyces lactis (strain ATCC 8585 / CBS 2359 / DSM 70799 / NBRC 1267 / NRRL Y-1140 / WM37)</name>
    <name type="common">Yeast</name>
    <name type="synonym">Candida sphaerica</name>
    <dbReference type="NCBI Taxonomy" id="284590"/>
    <lineage>
        <taxon>Eukaryota</taxon>
        <taxon>Fungi</taxon>
        <taxon>Dikarya</taxon>
        <taxon>Ascomycota</taxon>
        <taxon>Saccharomycotina</taxon>
        <taxon>Saccharomycetes</taxon>
        <taxon>Saccharomycetales</taxon>
        <taxon>Saccharomycetaceae</taxon>
        <taxon>Kluyveromyces</taxon>
    </lineage>
</organism>
<dbReference type="HOGENOM" id="CLU_076902_9_0_1"/>
<dbReference type="Pfam" id="PF01423">
    <property type="entry name" value="LSM"/>
    <property type="match status" value="1"/>
</dbReference>
<name>Q6CX51_KLULA</name>
<dbReference type="InterPro" id="IPR001163">
    <property type="entry name" value="Sm_dom_euk/arc"/>
</dbReference>
<gene>
    <name evidence="2" type="ORF">KLLA0_A11220g</name>
</gene>
<dbReference type="CDD" id="cd06168">
    <property type="entry name" value="LSMD1"/>
    <property type="match status" value="1"/>
</dbReference>
<accession>Q6CX51</accession>
<dbReference type="eggNOG" id="ENOG502SDEV">
    <property type="taxonomic scope" value="Eukaryota"/>
</dbReference>
<dbReference type="InParanoid" id="Q6CX51"/>
<dbReference type="PaxDb" id="284590-Q6CX51"/>
<protein>
    <submittedName>
        <fullName evidence="2">KLLA0A11220p</fullName>
    </submittedName>
</protein>
<dbReference type="Proteomes" id="UP000000598">
    <property type="component" value="Chromosome A"/>
</dbReference>
<dbReference type="OMA" id="ALDCHAN"/>
<feature type="domain" description="Sm" evidence="1">
    <location>
        <begin position="7"/>
        <end position="71"/>
    </location>
</feature>
<dbReference type="AlphaFoldDB" id="Q6CX51"/>
<evidence type="ECO:0000313" key="3">
    <source>
        <dbReference type="Proteomes" id="UP000000598"/>
    </source>
</evidence>
<dbReference type="SMART" id="SM00651">
    <property type="entry name" value="Sm"/>
    <property type="match status" value="1"/>
</dbReference>
<keyword evidence="3" id="KW-1185">Reference proteome</keyword>
<dbReference type="STRING" id="284590.Q6CX51"/>
<evidence type="ECO:0000259" key="1">
    <source>
        <dbReference type="SMART" id="SM00651"/>
    </source>
</evidence>
<dbReference type="GO" id="GO:0031417">
    <property type="term" value="C:NatC complex"/>
    <property type="evidence" value="ECO:0007669"/>
    <property type="project" value="InterPro"/>
</dbReference>
<reference evidence="2 3" key="1">
    <citation type="journal article" date="2004" name="Nature">
        <title>Genome evolution in yeasts.</title>
        <authorList>
            <consortium name="Genolevures"/>
            <person name="Dujon B."/>
            <person name="Sherman D."/>
            <person name="Fischer G."/>
            <person name="Durrens P."/>
            <person name="Casaregola S."/>
            <person name="Lafontaine I."/>
            <person name="de Montigny J."/>
            <person name="Marck C."/>
            <person name="Neuveglise C."/>
            <person name="Talla E."/>
            <person name="Goffard N."/>
            <person name="Frangeul L."/>
            <person name="Aigle M."/>
            <person name="Anthouard V."/>
            <person name="Babour A."/>
            <person name="Barbe V."/>
            <person name="Barnay S."/>
            <person name="Blanchin S."/>
            <person name="Beckerich J.M."/>
            <person name="Beyne E."/>
            <person name="Bleykasten C."/>
            <person name="Boisrame A."/>
            <person name="Boyer J."/>
            <person name="Cattolico L."/>
            <person name="Confanioleri F."/>
            <person name="de Daruvar A."/>
            <person name="Despons L."/>
            <person name="Fabre E."/>
            <person name="Fairhead C."/>
            <person name="Ferry-Dumazet H."/>
            <person name="Groppi A."/>
            <person name="Hantraye F."/>
            <person name="Hennequin C."/>
            <person name="Jauniaux N."/>
            <person name="Joyet P."/>
            <person name="Kachouri R."/>
            <person name="Kerrest A."/>
            <person name="Koszul R."/>
            <person name="Lemaire M."/>
            <person name="Lesur I."/>
            <person name="Ma L."/>
            <person name="Muller H."/>
            <person name="Nicaud J.M."/>
            <person name="Nikolski M."/>
            <person name="Oztas S."/>
            <person name="Ozier-Kalogeropoulos O."/>
            <person name="Pellenz S."/>
            <person name="Potier S."/>
            <person name="Richard G.F."/>
            <person name="Straub M.L."/>
            <person name="Suleau A."/>
            <person name="Swennene D."/>
            <person name="Tekaia F."/>
            <person name="Wesolowski-Louvel M."/>
            <person name="Westhof E."/>
            <person name="Wirth B."/>
            <person name="Zeniou-Meyer M."/>
            <person name="Zivanovic I."/>
            <person name="Bolotin-Fukuhara M."/>
            <person name="Thierry A."/>
            <person name="Bouchier C."/>
            <person name="Caudron B."/>
            <person name="Scarpelli C."/>
            <person name="Gaillardin C."/>
            <person name="Weissenbach J."/>
            <person name="Wincker P."/>
            <person name="Souciet J.L."/>
        </authorList>
    </citation>
    <scope>NUCLEOTIDE SEQUENCE [LARGE SCALE GENOMIC DNA]</scope>
    <source>
        <strain evidence="3">ATCC 8585 / CBS 2359 / DSM 70799 / NBRC 1267 / NRRL Y-1140 / WM37</strain>
    </source>
</reference>